<feature type="domain" description="GCVT N-terminal" evidence="4">
    <location>
        <begin position="457"/>
        <end position="736"/>
    </location>
</feature>
<dbReference type="Gene3D" id="3.30.9.10">
    <property type="entry name" value="D-Amino Acid Oxidase, subunit A, domain 2"/>
    <property type="match status" value="1"/>
</dbReference>
<evidence type="ECO:0000259" key="6">
    <source>
        <dbReference type="Pfam" id="PF16350"/>
    </source>
</evidence>
<dbReference type="RefSeq" id="WP_245806631.1">
    <property type="nucleotide sequence ID" value="NZ_FUHW01000022.1"/>
</dbReference>
<accession>A0A1R4FTD2</accession>
<sequence>MNQPTQPKPPPGDGTVRPAAPSGGGLPGTADVVIIGAGIVGSSLVKHLAEAGWRNMVLLDQGPLPDPGGSTGHASNFIFPVDHQRHVTALTVESMNQFRDLGTLTTCGGIEVARNDAGHNELRRRLASAKSWGVDAELIDPRRIGELAPLIDTSLLTGGFHTPSAAVVDPLAAGELMRQTAFDADALHVFPDTEVTGLLTEPAARGGPARIAGVRTGVGDIATDTVVIACGVWSPKIGAMAGAALPLTPAVHQMINLGPIPGFEASGVEIDTPIIRDMTAKMYERQRWDELQIGSYAHRAILHEAESLARVGTAAWSPTQLPLSEADFSEPLEHARQLFPMLREPGLERTLAIDGLLSLTPDGGALLGPTPEVEGLWSAAAVWIREAPAVGKYLAQWMSDGSAEVDLHADDIARFHPSQRTRSYVRARAEEGFPKTYGIVHPREQFLSARGLRRSPIHGRHIDNGAEFFEAAGWERPQWFASNADLLAEFGDAVPQRTHEWDARWHSPISVAEHLCLRERGVMIDLSAFAQFDVAGPGAMDFLQSLAMAQVDRPVGRVIYTPLLDPRGGFRSDLTLVRLGIGHYRVITGATDAGRDIAWLRSHLPTDGSVHLADLTAATATIGLWGPRARDVLASVSANDVSDAAFGFGSAAHITVRDIPVLAVRISYVGELGWELHTDVDQGMRLWDVIADAGRPFGVRPAGIGVYGGSARLEKGYRLMGAELSADYNPVEAGLALPRVKDAGFVGKPAYLRAREAEPVTVLCTLGMDAPVAGEGPARYPSGSEPILTLEGEAITDAGGRRSFVTSAGDGPSVGRYLLMAYLPPEQAREGNHLLVEYLAEHHRVTVLSAGRTPVFDPENQRMRT</sequence>
<evidence type="ECO:0000313" key="7">
    <source>
        <dbReference type="EMBL" id="SJM59260.1"/>
    </source>
</evidence>
<feature type="compositionally biased region" description="Pro residues" evidence="2">
    <location>
        <begin position="1"/>
        <end position="12"/>
    </location>
</feature>
<dbReference type="InterPro" id="IPR036188">
    <property type="entry name" value="FAD/NAD-bd_sf"/>
</dbReference>
<dbReference type="Gene3D" id="3.50.50.60">
    <property type="entry name" value="FAD/NAD(P)-binding domain"/>
    <property type="match status" value="1"/>
</dbReference>
<keyword evidence="8" id="KW-1185">Reference proteome</keyword>
<dbReference type="InterPro" id="IPR013977">
    <property type="entry name" value="GcvT_C"/>
</dbReference>
<dbReference type="Gene3D" id="2.40.30.110">
    <property type="entry name" value="Aminomethyltransferase beta-barrel domains"/>
    <property type="match status" value="1"/>
</dbReference>
<dbReference type="PANTHER" id="PTHR43757:SF2">
    <property type="entry name" value="AMINOMETHYLTRANSFERASE, MITOCHONDRIAL"/>
    <property type="match status" value="1"/>
</dbReference>
<dbReference type="SUPFAM" id="SSF103025">
    <property type="entry name" value="Folate-binding domain"/>
    <property type="match status" value="1"/>
</dbReference>
<evidence type="ECO:0000313" key="8">
    <source>
        <dbReference type="Proteomes" id="UP000195913"/>
    </source>
</evidence>
<comment type="similarity">
    <text evidence="1">Belongs to the GcvT family.</text>
</comment>
<gene>
    <name evidence="7" type="ORF">FM101_05770</name>
</gene>
<dbReference type="SUPFAM" id="SSF101790">
    <property type="entry name" value="Aminomethyltransferase beta-barrel domain"/>
    <property type="match status" value="1"/>
</dbReference>
<evidence type="ECO:0000259" key="5">
    <source>
        <dbReference type="Pfam" id="PF08669"/>
    </source>
</evidence>
<dbReference type="InterPro" id="IPR029043">
    <property type="entry name" value="GcvT/YgfZ_C"/>
</dbReference>
<evidence type="ECO:0000256" key="1">
    <source>
        <dbReference type="ARBA" id="ARBA00008609"/>
    </source>
</evidence>
<dbReference type="InterPro" id="IPR032503">
    <property type="entry name" value="FAO_M"/>
</dbReference>
<organism evidence="7 8">
    <name type="scientific">Arthrobacter rhombi</name>
    <dbReference type="NCBI Taxonomy" id="71253"/>
    <lineage>
        <taxon>Bacteria</taxon>
        <taxon>Bacillati</taxon>
        <taxon>Actinomycetota</taxon>
        <taxon>Actinomycetes</taxon>
        <taxon>Micrococcales</taxon>
        <taxon>Micrococcaceae</taxon>
        <taxon>Arthrobacter</taxon>
    </lineage>
</organism>
<dbReference type="Pfam" id="PF01571">
    <property type="entry name" value="GCV_T"/>
    <property type="match status" value="1"/>
</dbReference>
<dbReference type="InterPro" id="IPR027266">
    <property type="entry name" value="TrmE/GcvT-like"/>
</dbReference>
<dbReference type="AlphaFoldDB" id="A0A1R4FTD2"/>
<feature type="domain" description="Aminomethyltransferase C-terminal" evidence="5">
    <location>
        <begin position="786"/>
        <end position="849"/>
    </location>
</feature>
<evidence type="ECO:0000259" key="4">
    <source>
        <dbReference type="Pfam" id="PF01571"/>
    </source>
</evidence>
<dbReference type="Gene3D" id="3.30.70.1400">
    <property type="entry name" value="Aminomethyltransferase beta-barrel domains"/>
    <property type="match status" value="1"/>
</dbReference>
<protein>
    <submittedName>
        <fullName evidence="7">Putative Dimethylglycine oxidase</fullName>
    </submittedName>
</protein>
<dbReference type="SUPFAM" id="SSF54373">
    <property type="entry name" value="FAD-linked reductases, C-terminal domain"/>
    <property type="match status" value="1"/>
</dbReference>
<name>A0A1R4FTD2_9MICC</name>
<proteinExistence type="inferred from homology"/>
<reference evidence="7 8" key="1">
    <citation type="submission" date="2017-02" db="EMBL/GenBank/DDBJ databases">
        <authorList>
            <person name="Peterson S.W."/>
        </authorList>
    </citation>
    <scope>NUCLEOTIDE SEQUENCE [LARGE SCALE GENOMIC DNA]</scope>
    <source>
        <strain evidence="7 8">B Ar 00.02</strain>
    </source>
</reference>
<dbReference type="Pfam" id="PF16350">
    <property type="entry name" value="FAO_M"/>
    <property type="match status" value="1"/>
</dbReference>
<dbReference type="Gene3D" id="3.30.1360.120">
    <property type="entry name" value="Probable tRNA modification gtpase trme, domain 1"/>
    <property type="match status" value="1"/>
</dbReference>
<evidence type="ECO:0000259" key="3">
    <source>
        <dbReference type="Pfam" id="PF01266"/>
    </source>
</evidence>
<feature type="domain" description="FAD dependent oxidoreductase central" evidence="6">
    <location>
        <begin position="400"/>
        <end position="455"/>
    </location>
</feature>
<dbReference type="SUPFAM" id="SSF51905">
    <property type="entry name" value="FAD/NAD(P)-binding domain"/>
    <property type="match status" value="1"/>
</dbReference>
<dbReference type="InterPro" id="IPR006076">
    <property type="entry name" value="FAD-dep_OxRdtase"/>
</dbReference>
<dbReference type="InterPro" id="IPR028896">
    <property type="entry name" value="GcvT/YgfZ/DmdA"/>
</dbReference>
<dbReference type="Pfam" id="PF08669">
    <property type="entry name" value="GCV_T_C"/>
    <property type="match status" value="1"/>
</dbReference>
<dbReference type="Pfam" id="PF01266">
    <property type="entry name" value="DAO"/>
    <property type="match status" value="1"/>
</dbReference>
<feature type="domain" description="FAD dependent oxidoreductase" evidence="3">
    <location>
        <begin position="31"/>
        <end position="397"/>
    </location>
</feature>
<feature type="region of interest" description="Disordered" evidence="2">
    <location>
        <begin position="1"/>
        <end position="24"/>
    </location>
</feature>
<dbReference type="EMBL" id="FUHW01000022">
    <property type="protein sequence ID" value="SJM59260.1"/>
    <property type="molecule type" value="Genomic_DNA"/>
</dbReference>
<dbReference type="InterPro" id="IPR006222">
    <property type="entry name" value="GCVT_N"/>
</dbReference>
<dbReference type="PANTHER" id="PTHR43757">
    <property type="entry name" value="AMINOMETHYLTRANSFERASE"/>
    <property type="match status" value="1"/>
</dbReference>
<dbReference type="Proteomes" id="UP000195913">
    <property type="component" value="Unassembled WGS sequence"/>
</dbReference>
<evidence type="ECO:0000256" key="2">
    <source>
        <dbReference type="SAM" id="MobiDB-lite"/>
    </source>
</evidence>